<dbReference type="AlphaFoldDB" id="Q1LBT4"/>
<keyword evidence="8" id="KW-1185">Reference proteome</keyword>
<comment type="cofactor">
    <cofactor evidence="1">
        <name>FMN</name>
        <dbReference type="ChEBI" id="CHEBI:58210"/>
    </cofactor>
</comment>
<evidence type="ECO:0000259" key="6">
    <source>
        <dbReference type="Pfam" id="PF00881"/>
    </source>
</evidence>
<keyword evidence="3" id="KW-0285">Flavoprotein</keyword>
<comment type="similarity">
    <text evidence="2">Belongs to the nitroreductase family.</text>
</comment>
<evidence type="ECO:0000256" key="4">
    <source>
        <dbReference type="ARBA" id="ARBA00022643"/>
    </source>
</evidence>
<name>Q1LBT4_CUPMC</name>
<geneLocation type="plasmid" evidence="7 8">
    <name>megaplasmid</name>
</geneLocation>
<feature type="domain" description="Nitroreductase" evidence="6">
    <location>
        <begin position="17"/>
        <end position="204"/>
    </location>
</feature>
<evidence type="ECO:0000256" key="2">
    <source>
        <dbReference type="ARBA" id="ARBA00007118"/>
    </source>
</evidence>
<dbReference type="EMBL" id="CP000353">
    <property type="protein sequence ID" value="ABF12392.1"/>
    <property type="molecule type" value="Genomic_DNA"/>
</dbReference>
<dbReference type="SUPFAM" id="SSF55469">
    <property type="entry name" value="FMN-dependent nitroreductase-like"/>
    <property type="match status" value="1"/>
</dbReference>
<protein>
    <submittedName>
        <fullName evidence="7">Nitroreductase</fullName>
    </submittedName>
</protein>
<evidence type="ECO:0000256" key="3">
    <source>
        <dbReference type="ARBA" id="ARBA00022630"/>
    </source>
</evidence>
<dbReference type="HOGENOM" id="CLU_070764_9_1_4"/>
<gene>
    <name evidence="7" type="ordered locus">Rmet_5533</name>
</gene>
<dbReference type="Pfam" id="PF00881">
    <property type="entry name" value="Nitroreductase"/>
    <property type="match status" value="1"/>
</dbReference>
<evidence type="ECO:0000256" key="1">
    <source>
        <dbReference type="ARBA" id="ARBA00001917"/>
    </source>
</evidence>
<dbReference type="Proteomes" id="UP000002429">
    <property type="component" value="Plasmid megaplasmid"/>
</dbReference>
<evidence type="ECO:0000256" key="5">
    <source>
        <dbReference type="ARBA" id="ARBA00023002"/>
    </source>
</evidence>
<accession>Q1LBT4</accession>
<evidence type="ECO:0000313" key="8">
    <source>
        <dbReference type="Proteomes" id="UP000002429"/>
    </source>
</evidence>
<dbReference type="PANTHER" id="PTHR43673:SF2">
    <property type="entry name" value="NITROREDUCTASE"/>
    <property type="match status" value="1"/>
</dbReference>
<dbReference type="Gene3D" id="3.40.109.10">
    <property type="entry name" value="NADH Oxidase"/>
    <property type="match status" value="1"/>
</dbReference>
<evidence type="ECO:0000313" key="7">
    <source>
        <dbReference type="EMBL" id="ABF12392.1"/>
    </source>
</evidence>
<dbReference type="CDD" id="cd02136">
    <property type="entry name" value="PnbA_NfnB-like"/>
    <property type="match status" value="1"/>
</dbReference>
<dbReference type="PANTHER" id="PTHR43673">
    <property type="entry name" value="NAD(P)H NITROREDUCTASE YDGI-RELATED"/>
    <property type="match status" value="1"/>
</dbReference>
<sequence length="230" mass="25375">MSIREQLPSVVLEGLLAARHSCRAFLPDEVPQDIVERIVSLAQRTASWCNAQPWQVVITRGAATDRFREVMLAPSESDDEKRPDFEWPREYQGVYQERRRECGLALYDAVGVARGDREASTRQARENFRLFGAPHVAIITSDEALSTYGAVDCGGYVANFMLAATSLGVATIAQAALAARPHRVRECLGLPASRRIVCGISFGYPDTHHPANGFRTSRAELSSAVKWLDA</sequence>
<dbReference type="InterPro" id="IPR029479">
    <property type="entry name" value="Nitroreductase"/>
</dbReference>
<keyword evidence="7" id="KW-0614">Plasmid</keyword>
<dbReference type="RefSeq" id="WP_011519937.1">
    <property type="nucleotide sequence ID" value="NC_007974.2"/>
</dbReference>
<dbReference type="KEGG" id="rme:Rmet_5533"/>
<keyword evidence="4" id="KW-0288">FMN</keyword>
<organism evidence="7 8">
    <name type="scientific">Cupriavidus metallidurans (strain ATCC 43123 / DSM 2839 / NBRC 102507 / CH34)</name>
    <name type="common">Ralstonia metallidurans</name>
    <dbReference type="NCBI Taxonomy" id="266264"/>
    <lineage>
        <taxon>Bacteria</taxon>
        <taxon>Pseudomonadati</taxon>
        <taxon>Pseudomonadota</taxon>
        <taxon>Betaproteobacteria</taxon>
        <taxon>Burkholderiales</taxon>
        <taxon>Burkholderiaceae</taxon>
        <taxon>Cupriavidus</taxon>
    </lineage>
</organism>
<dbReference type="InterPro" id="IPR000415">
    <property type="entry name" value="Nitroreductase-like"/>
</dbReference>
<dbReference type="GO" id="GO:0016491">
    <property type="term" value="F:oxidoreductase activity"/>
    <property type="evidence" value="ECO:0007669"/>
    <property type="project" value="UniProtKB-KW"/>
</dbReference>
<reference evidence="8" key="1">
    <citation type="journal article" date="2010" name="PLoS ONE">
        <title>The complete genome sequence of Cupriavidus metallidurans strain CH34, a master survivalist in harsh and anthropogenic environments.</title>
        <authorList>
            <person name="Janssen P.J."/>
            <person name="Van Houdt R."/>
            <person name="Moors H."/>
            <person name="Monsieurs P."/>
            <person name="Morin N."/>
            <person name="Michaux A."/>
            <person name="Benotmane M.A."/>
            <person name="Leys N."/>
            <person name="Vallaeys T."/>
            <person name="Lapidus A."/>
            <person name="Monchy S."/>
            <person name="Medigue C."/>
            <person name="Taghavi S."/>
            <person name="McCorkle S."/>
            <person name="Dunn J."/>
            <person name="van der Lelie D."/>
            <person name="Mergeay M."/>
        </authorList>
    </citation>
    <scope>NUCLEOTIDE SEQUENCE [LARGE SCALE GENOMIC DNA]</scope>
    <source>
        <strain evidence="8">ATCC 43123 / DSM 2839 / NBRC 102507 / CH34</strain>
    </source>
</reference>
<proteinExistence type="inferred from homology"/>
<dbReference type="eggNOG" id="COG0778">
    <property type="taxonomic scope" value="Bacteria"/>
</dbReference>
<keyword evidence="5" id="KW-0560">Oxidoreductase</keyword>